<proteinExistence type="predicted"/>
<sequence>MDIHSDSYKVAALSEQEEALEIIRNAEASIAHLTGNPTVTLIAYEKSEVSGSQH</sequence>
<evidence type="ECO:0000313" key="1">
    <source>
        <dbReference type="EMBL" id="CAH1055269.1"/>
    </source>
</evidence>
<gene>
    <name evidence="1" type="ORF">PAECIP111894_01420</name>
</gene>
<dbReference type="EMBL" id="CAKMAB010000005">
    <property type="protein sequence ID" value="CAH1055269.1"/>
    <property type="molecule type" value="Genomic_DNA"/>
</dbReference>
<accession>A0ABM9B9N7</accession>
<dbReference type="Proteomes" id="UP000838749">
    <property type="component" value="Unassembled WGS sequence"/>
</dbReference>
<dbReference type="RefSeq" id="WP_179085776.1">
    <property type="nucleotide sequence ID" value="NZ_CAKMAB010000005.1"/>
</dbReference>
<comment type="caution">
    <text evidence="1">The sequence shown here is derived from an EMBL/GenBank/DDBJ whole genome shotgun (WGS) entry which is preliminary data.</text>
</comment>
<organism evidence="1 2">
    <name type="scientific">Paenibacillus pseudetheri</name>
    <dbReference type="NCBI Taxonomy" id="2897682"/>
    <lineage>
        <taxon>Bacteria</taxon>
        <taxon>Bacillati</taxon>
        <taxon>Bacillota</taxon>
        <taxon>Bacilli</taxon>
        <taxon>Bacillales</taxon>
        <taxon>Paenibacillaceae</taxon>
        <taxon>Paenibacillus</taxon>
    </lineage>
</organism>
<name>A0ABM9B9N7_9BACL</name>
<keyword evidence="2" id="KW-1185">Reference proteome</keyword>
<protein>
    <submittedName>
        <fullName evidence="1">Uncharacterized protein</fullName>
    </submittedName>
</protein>
<evidence type="ECO:0000313" key="2">
    <source>
        <dbReference type="Proteomes" id="UP000838749"/>
    </source>
</evidence>
<reference evidence="1" key="1">
    <citation type="submission" date="2021-12" db="EMBL/GenBank/DDBJ databases">
        <authorList>
            <person name="Criscuolo A."/>
        </authorList>
    </citation>
    <scope>NUCLEOTIDE SEQUENCE</scope>
    <source>
        <strain evidence="1">CIP111894</strain>
    </source>
</reference>